<dbReference type="InterPro" id="IPR050259">
    <property type="entry name" value="SDR"/>
</dbReference>
<reference evidence="4 5" key="1">
    <citation type="submission" date="2016-11" db="EMBL/GenBank/DDBJ databases">
        <authorList>
            <person name="Jaros S."/>
            <person name="Januszkiewicz K."/>
            <person name="Wedrychowicz H."/>
        </authorList>
    </citation>
    <scope>NUCLEOTIDE SEQUENCE [LARGE SCALE GENOMIC DNA]</scope>
    <source>
        <strain evidence="4 5">OK807</strain>
    </source>
</reference>
<dbReference type="Gene3D" id="3.40.50.720">
    <property type="entry name" value="NAD(P)-binding Rossmann-like Domain"/>
    <property type="match status" value="1"/>
</dbReference>
<dbReference type="PRINTS" id="PR00080">
    <property type="entry name" value="SDRFAMILY"/>
</dbReference>
<feature type="domain" description="Ketoreductase" evidence="3">
    <location>
        <begin position="8"/>
        <end position="195"/>
    </location>
</feature>
<organism evidence="4 5">
    <name type="scientific">Streptomyces atratus</name>
    <dbReference type="NCBI Taxonomy" id="1893"/>
    <lineage>
        <taxon>Bacteria</taxon>
        <taxon>Bacillati</taxon>
        <taxon>Actinomycetota</taxon>
        <taxon>Actinomycetes</taxon>
        <taxon>Kitasatosporales</taxon>
        <taxon>Streptomycetaceae</taxon>
        <taxon>Streptomyces</taxon>
    </lineage>
</organism>
<dbReference type="PANTHER" id="PTHR42879">
    <property type="entry name" value="3-OXOACYL-(ACYL-CARRIER-PROTEIN) REDUCTASE"/>
    <property type="match status" value="1"/>
</dbReference>
<sequence>MSADLNGSRALVTGAGHGIGRAIAVALAEAGADVAVHYHSSADEAAKTVSAIEALGRRAKAFKADVTVTGDVDRLVDEATGFLGGLDVLVCNAGHLIGRATIAEMSDDHFDQVLSTNLTSTFRTVRAALPHLKESSAGRIITMSSLAAHNGGGPGSVAYAAAKAGVRGFTKGLAKELGGTGITVNTVAPGFIKGTAFHDTFTAPEAQQAMEAGIPVGRAGTPEDVAAAVVHLASPSSGFLTATTVDIDGGVWPR</sequence>
<name>A0A1K1Y9E8_STRAR</name>
<dbReference type="STRING" id="1893.SAMN02787144_1004172"/>
<dbReference type="Pfam" id="PF13561">
    <property type="entry name" value="adh_short_C2"/>
    <property type="match status" value="1"/>
</dbReference>
<dbReference type="AlphaFoldDB" id="A0A1K1Y9E8"/>
<keyword evidence="2" id="KW-0560">Oxidoreductase</keyword>
<dbReference type="NCBIfam" id="NF009466">
    <property type="entry name" value="PRK12826.1-2"/>
    <property type="match status" value="1"/>
</dbReference>
<accession>A0A1K1Y9E8</accession>
<dbReference type="Proteomes" id="UP000181909">
    <property type="component" value="Unassembled WGS sequence"/>
</dbReference>
<dbReference type="RefSeq" id="WP_072484737.1">
    <property type="nucleotide sequence ID" value="NZ_CP108276.1"/>
</dbReference>
<dbReference type="GO" id="GO:0032787">
    <property type="term" value="P:monocarboxylic acid metabolic process"/>
    <property type="evidence" value="ECO:0007669"/>
    <property type="project" value="UniProtKB-ARBA"/>
</dbReference>
<dbReference type="PROSITE" id="PS00061">
    <property type="entry name" value="ADH_SHORT"/>
    <property type="match status" value="1"/>
</dbReference>
<evidence type="ECO:0000256" key="1">
    <source>
        <dbReference type="ARBA" id="ARBA00006484"/>
    </source>
</evidence>
<dbReference type="EMBL" id="FPJO01000004">
    <property type="protein sequence ID" value="SFX58464.1"/>
    <property type="molecule type" value="Genomic_DNA"/>
</dbReference>
<dbReference type="SUPFAM" id="SSF51735">
    <property type="entry name" value="NAD(P)-binding Rossmann-fold domains"/>
    <property type="match status" value="1"/>
</dbReference>
<evidence type="ECO:0000256" key="2">
    <source>
        <dbReference type="ARBA" id="ARBA00023002"/>
    </source>
</evidence>
<dbReference type="InterPro" id="IPR002347">
    <property type="entry name" value="SDR_fam"/>
</dbReference>
<dbReference type="GO" id="GO:0016491">
    <property type="term" value="F:oxidoreductase activity"/>
    <property type="evidence" value="ECO:0007669"/>
    <property type="project" value="UniProtKB-KW"/>
</dbReference>
<dbReference type="InterPro" id="IPR036291">
    <property type="entry name" value="NAD(P)-bd_dom_sf"/>
</dbReference>
<dbReference type="InterPro" id="IPR020904">
    <property type="entry name" value="Sc_DH/Rdtase_CS"/>
</dbReference>
<dbReference type="OrthoDB" id="9775296at2"/>
<evidence type="ECO:0000259" key="3">
    <source>
        <dbReference type="SMART" id="SM00822"/>
    </source>
</evidence>
<dbReference type="PANTHER" id="PTHR42879:SF2">
    <property type="entry name" value="3-OXOACYL-[ACYL-CARRIER-PROTEIN] REDUCTASE FABG"/>
    <property type="match status" value="1"/>
</dbReference>
<dbReference type="FunFam" id="3.40.50.720:FF:000084">
    <property type="entry name" value="Short-chain dehydrogenase reductase"/>
    <property type="match status" value="1"/>
</dbReference>
<dbReference type="InterPro" id="IPR057326">
    <property type="entry name" value="KR_dom"/>
</dbReference>
<proteinExistence type="inferred from homology"/>
<evidence type="ECO:0000313" key="5">
    <source>
        <dbReference type="Proteomes" id="UP000181909"/>
    </source>
</evidence>
<evidence type="ECO:0000313" key="4">
    <source>
        <dbReference type="EMBL" id="SFX58464.1"/>
    </source>
</evidence>
<dbReference type="PRINTS" id="PR00081">
    <property type="entry name" value="GDHRDH"/>
</dbReference>
<protein>
    <submittedName>
        <fullName evidence="4">3-oxoacyl-[acyl-carrier protein] reductase</fullName>
    </submittedName>
</protein>
<dbReference type="SMART" id="SM00822">
    <property type="entry name" value="PKS_KR"/>
    <property type="match status" value="1"/>
</dbReference>
<gene>
    <name evidence="4" type="ORF">SAMN02787144_1004172</name>
</gene>
<comment type="similarity">
    <text evidence="1">Belongs to the short-chain dehydrogenases/reductases (SDR) family.</text>
</comment>